<proteinExistence type="predicted"/>
<name>A0A350P2Y6_9ALTE</name>
<protein>
    <recommendedName>
        <fullName evidence="3">Integrase</fullName>
    </recommendedName>
</protein>
<dbReference type="Proteomes" id="UP000263517">
    <property type="component" value="Unassembled WGS sequence"/>
</dbReference>
<evidence type="ECO:0000313" key="2">
    <source>
        <dbReference type="Proteomes" id="UP000263517"/>
    </source>
</evidence>
<evidence type="ECO:0000313" key="1">
    <source>
        <dbReference type="EMBL" id="HAW75653.1"/>
    </source>
</evidence>
<reference evidence="1 2" key="1">
    <citation type="journal article" date="2018" name="Nat. Biotechnol.">
        <title>A standardized bacterial taxonomy based on genome phylogeny substantially revises the tree of life.</title>
        <authorList>
            <person name="Parks D.H."/>
            <person name="Chuvochina M."/>
            <person name="Waite D.W."/>
            <person name="Rinke C."/>
            <person name="Skarshewski A."/>
            <person name="Chaumeil P.A."/>
            <person name="Hugenholtz P."/>
        </authorList>
    </citation>
    <scope>NUCLEOTIDE SEQUENCE [LARGE SCALE GENOMIC DNA]</scope>
    <source>
        <strain evidence="1">UBA11978</strain>
    </source>
</reference>
<dbReference type="EMBL" id="DNAN01000274">
    <property type="protein sequence ID" value="HAW75653.1"/>
    <property type="molecule type" value="Genomic_DNA"/>
</dbReference>
<dbReference type="AlphaFoldDB" id="A0A350P2Y6"/>
<accession>A0A350P2Y6</accession>
<gene>
    <name evidence="1" type="ORF">DCW74_07960</name>
</gene>
<sequence length="119" mass="13810">MPGFKDAAWLLSLVATYGKTPEELSGFTWNEDDSINIDSKKKPIKPLHPQWAIILQIKERQPSRLKGRWKPLTRQLEMTLKSSQIQLTINHFLAAHEHRRINDKWSKRHAQESDCLVAA</sequence>
<organism evidence="1 2">
    <name type="scientific">Alteromonas australica</name>
    <dbReference type="NCBI Taxonomy" id="589873"/>
    <lineage>
        <taxon>Bacteria</taxon>
        <taxon>Pseudomonadati</taxon>
        <taxon>Pseudomonadota</taxon>
        <taxon>Gammaproteobacteria</taxon>
        <taxon>Alteromonadales</taxon>
        <taxon>Alteromonadaceae</taxon>
        <taxon>Alteromonas/Salinimonas group</taxon>
        <taxon>Alteromonas</taxon>
    </lineage>
</organism>
<evidence type="ECO:0008006" key="3">
    <source>
        <dbReference type="Google" id="ProtNLM"/>
    </source>
</evidence>
<comment type="caution">
    <text evidence="1">The sequence shown here is derived from an EMBL/GenBank/DDBJ whole genome shotgun (WGS) entry which is preliminary data.</text>
</comment>